<dbReference type="AlphaFoldDB" id="A0AAV2YRC8"/>
<gene>
    <name evidence="1" type="ORF">N0F65_003038</name>
</gene>
<organism evidence="1 2">
    <name type="scientific">Lagenidium giganteum</name>
    <dbReference type="NCBI Taxonomy" id="4803"/>
    <lineage>
        <taxon>Eukaryota</taxon>
        <taxon>Sar</taxon>
        <taxon>Stramenopiles</taxon>
        <taxon>Oomycota</taxon>
        <taxon>Peronosporomycetes</taxon>
        <taxon>Pythiales</taxon>
        <taxon>Pythiaceae</taxon>
    </lineage>
</organism>
<protein>
    <submittedName>
        <fullName evidence="1">Uncharacterized protein</fullName>
    </submittedName>
</protein>
<dbReference type="EMBL" id="DAKRPA010000132">
    <property type="protein sequence ID" value="DAZ97552.1"/>
    <property type="molecule type" value="Genomic_DNA"/>
</dbReference>
<name>A0AAV2YRC8_9STRA</name>
<proteinExistence type="predicted"/>
<dbReference type="Proteomes" id="UP001146120">
    <property type="component" value="Unassembled WGS sequence"/>
</dbReference>
<reference evidence="1" key="2">
    <citation type="journal article" date="2023" name="Microbiol Resour">
        <title>Decontamination and Annotation of the Draft Genome Sequence of the Oomycete Lagenidium giganteum ARSEF 373.</title>
        <authorList>
            <person name="Morgan W.R."/>
            <person name="Tartar A."/>
        </authorList>
    </citation>
    <scope>NUCLEOTIDE SEQUENCE</scope>
    <source>
        <strain evidence="1">ARSEF 373</strain>
    </source>
</reference>
<evidence type="ECO:0000313" key="2">
    <source>
        <dbReference type="Proteomes" id="UP001146120"/>
    </source>
</evidence>
<reference evidence="1" key="1">
    <citation type="submission" date="2022-11" db="EMBL/GenBank/DDBJ databases">
        <authorList>
            <person name="Morgan W.R."/>
            <person name="Tartar A."/>
        </authorList>
    </citation>
    <scope>NUCLEOTIDE SEQUENCE</scope>
    <source>
        <strain evidence="1">ARSEF 373</strain>
    </source>
</reference>
<keyword evidence="2" id="KW-1185">Reference proteome</keyword>
<evidence type="ECO:0000313" key="1">
    <source>
        <dbReference type="EMBL" id="DAZ97552.1"/>
    </source>
</evidence>
<sequence length="84" mass="9383">MVAFQIALSQRGYDPILLNKPKKAKDKWWEAITRSSSQRGFIIGIPPKQEKGIYHCISRAMVGEPLRFLSTPTHIATSSAKATL</sequence>
<comment type="caution">
    <text evidence="1">The sequence shown here is derived from an EMBL/GenBank/DDBJ whole genome shotgun (WGS) entry which is preliminary data.</text>
</comment>
<accession>A0AAV2YRC8</accession>